<proteinExistence type="predicted"/>
<name>D3BQJ0_HETP5</name>
<dbReference type="RefSeq" id="XP_020428542.1">
    <property type="nucleotide sequence ID" value="XM_020580957.1"/>
</dbReference>
<sequence length="957" mass="106809">MVIPPRPSRWSTRGYKREWKLFMAQMDHCLQIADRITKSYSSAASANGGLNGLMMGGGNARRWTNFFHSRMQSSEELMSPTLLLHVTECLRHYLVGCKKRSSKAQSSNGNNNGINGNNTNGQSSNYTSSASFASNSSFVREREGTEDSLETKTTIDCQAVAEGMLEYVTTHCLDVDNSLIGFTVNPSVAGQLTYRRLNSINQLIKEFSIDSNSSNNNTHNIAGTLCFSSGHHGHNHGHGNNSHSNLSSSQQSQSSSTSSSTSSPGLSKIAKLKGAISYQSPNAKIIHHAAQRRGSSNRLTKSNSTTVNHYKKTPTSTTTNNLTKSSSSSSLKQSKDLNDPLYMIDLLSRWSKMSDRKLANELREFVQAHHGGDDDDCANYETAYLNKGDLVVFKYPSKDCGSQPKYMFGRFTGQICDSPNTEVRESVPATEYLSIYTNPTETEWIWIKRDDIFKFTNQLKMMEQLTNAQKMGSMVECPTLKLQKIIQVKEEELLRNYLSTRSVSPSLLDKLENYTITLKDLRELRSLYVILSQLSSNLPIELVGSVSRMVAAEVGRFLSTVDIGTLYTPTRRTLLDGLERYHEIRGSQLKSRAGTLRSLCENAVGRLISAKLEILDGTRKLRVVNWWLTLIKEQVEDYLKARGFTPDAVPADYTVTPPASLKVVADNLVVLHNALPSGCSIDPQLIDLVRRLKDAIYPVIEDFNSCIRYILCEWLDIDFKEDGEYIDFGAALAKNLATLSSDNIAKIKRMIKDSEYLTEMVRLENSIVDSSYDDARRYESDIIPISGLIFGRLYRIENELRTVIECWHDIETKRSPLKSSNRYNSNNNNNNNNNNNSNHHNRSNSSSSSSSSPIQYHPTKAIIIPTTTIVSPSLASNSSTKQPVLNKSSTTSSTTTTTTTTTTTNNNNNNITATPIKTVSSPQQVKFNIPEIVIESIESPNETIKFEKQHQQQQISV</sequence>
<dbReference type="GeneID" id="31365646"/>
<feature type="compositionally biased region" description="Polar residues" evidence="1">
    <location>
        <begin position="873"/>
        <end position="887"/>
    </location>
</feature>
<gene>
    <name evidence="2" type="ORF">PPL_10175</name>
</gene>
<dbReference type="OMA" id="TETEWIW"/>
<organism evidence="2 3">
    <name type="scientific">Heterostelium pallidum (strain ATCC 26659 / Pp 5 / PN500)</name>
    <name type="common">Cellular slime mold</name>
    <name type="synonym">Polysphondylium pallidum</name>
    <dbReference type="NCBI Taxonomy" id="670386"/>
    <lineage>
        <taxon>Eukaryota</taxon>
        <taxon>Amoebozoa</taxon>
        <taxon>Evosea</taxon>
        <taxon>Eumycetozoa</taxon>
        <taxon>Dictyostelia</taxon>
        <taxon>Acytosteliales</taxon>
        <taxon>Acytosteliaceae</taxon>
        <taxon>Heterostelium</taxon>
    </lineage>
</organism>
<feature type="region of interest" description="Disordered" evidence="1">
    <location>
        <begin position="873"/>
        <end position="914"/>
    </location>
</feature>
<feature type="compositionally biased region" description="Low complexity" evidence="1">
    <location>
        <begin position="313"/>
        <end position="332"/>
    </location>
</feature>
<dbReference type="PANTHER" id="PTHR16148">
    <property type="entry name" value="NF-KAPPA-B-REPRESSING FACTOR-RELATED"/>
    <property type="match status" value="1"/>
</dbReference>
<dbReference type="InParanoid" id="D3BQJ0"/>
<dbReference type="Proteomes" id="UP000001396">
    <property type="component" value="Unassembled WGS sequence"/>
</dbReference>
<feature type="region of interest" description="Disordered" evidence="1">
    <location>
        <begin position="232"/>
        <end position="266"/>
    </location>
</feature>
<evidence type="ECO:0000313" key="2">
    <source>
        <dbReference type="EMBL" id="EFA76410.1"/>
    </source>
</evidence>
<evidence type="ECO:0000256" key="1">
    <source>
        <dbReference type="SAM" id="MobiDB-lite"/>
    </source>
</evidence>
<dbReference type="PANTHER" id="PTHR16148:SF14">
    <property type="entry name" value="MYND-TYPE DOMAIN-CONTAINING PROTEIN"/>
    <property type="match status" value="1"/>
</dbReference>
<keyword evidence="3" id="KW-1185">Reference proteome</keyword>
<comment type="caution">
    <text evidence="2">The sequence shown here is derived from an EMBL/GenBank/DDBJ whole genome shotgun (WGS) entry which is preliminary data.</text>
</comment>
<feature type="region of interest" description="Disordered" evidence="1">
    <location>
        <begin position="101"/>
        <end position="150"/>
    </location>
</feature>
<dbReference type="EMBL" id="ADBJ01000047">
    <property type="protein sequence ID" value="EFA76410.1"/>
    <property type="molecule type" value="Genomic_DNA"/>
</dbReference>
<accession>D3BQJ0</accession>
<dbReference type="GO" id="GO:0005654">
    <property type="term" value="C:nucleoplasm"/>
    <property type="evidence" value="ECO:0007669"/>
    <property type="project" value="TreeGrafter"/>
</dbReference>
<dbReference type="AlphaFoldDB" id="D3BQJ0"/>
<protein>
    <submittedName>
        <fullName evidence="2">Uncharacterized protein</fullName>
    </submittedName>
</protein>
<feature type="compositionally biased region" description="Low complexity" evidence="1">
    <location>
        <begin position="238"/>
        <end position="263"/>
    </location>
</feature>
<feature type="compositionally biased region" description="Low complexity" evidence="1">
    <location>
        <begin position="819"/>
        <end position="855"/>
    </location>
</feature>
<feature type="region of interest" description="Disordered" evidence="1">
    <location>
        <begin position="816"/>
        <end position="855"/>
    </location>
</feature>
<feature type="region of interest" description="Disordered" evidence="1">
    <location>
        <begin position="289"/>
        <end position="334"/>
    </location>
</feature>
<dbReference type="FunCoup" id="D3BQJ0">
    <property type="interactions" value="805"/>
</dbReference>
<reference evidence="2 3" key="1">
    <citation type="journal article" date="2011" name="Genome Res.">
        <title>Phylogeny-wide analysis of social amoeba genomes highlights ancient origins for complex intercellular communication.</title>
        <authorList>
            <person name="Heidel A.J."/>
            <person name="Lawal H.M."/>
            <person name="Felder M."/>
            <person name="Schilde C."/>
            <person name="Helps N.R."/>
            <person name="Tunggal B."/>
            <person name="Rivero F."/>
            <person name="John U."/>
            <person name="Schleicher M."/>
            <person name="Eichinger L."/>
            <person name="Platzer M."/>
            <person name="Noegel A.A."/>
            <person name="Schaap P."/>
            <person name="Gloeckner G."/>
        </authorList>
    </citation>
    <scope>NUCLEOTIDE SEQUENCE [LARGE SCALE GENOMIC DNA]</scope>
    <source>
        <strain evidence="3">ATCC 26659 / Pp 5 / PN500</strain>
    </source>
</reference>
<feature type="compositionally biased region" description="Polar residues" evidence="1">
    <location>
        <begin position="293"/>
        <end position="308"/>
    </location>
</feature>
<evidence type="ECO:0000313" key="3">
    <source>
        <dbReference type="Proteomes" id="UP000001396"/>
    </source>
</evidence>
<feature type="compositionally biased region" description="Low complexity" evidence="1">
    <location>
        <begin position="105"/>
        <end position="138"/>
    </location>
</feature>
<dbReference type="GO" id="GO:0005730">
    <property type="term" value="C:nucleolus"/>
    <property type="evidence" value="ECO:0007669"/>
    <property type="project" value="TreeGrafter"/>
</dbReference>
<feature type="compositionally biased region" description="Low complexity" evidence="1">
    <location>
        <begin position="888"/>
        <end position="910"/>
    </location>
</feature>